<dbReference type="EMBL" id="CP000828">
    <property type="protein sequence ID" value="ABW25114.1"/>
    <property type="molecule type" value="Genomic_DNA"/>
</dbReference>
<evidence type="ECO:0008006" key="3">
    <source>
        <dbReference type="Google" id="ProtNLM"/>
    </source>
</evidence>
<gene>
    <name evidence="1" type="ordered locus">AM1_0025</name>
</gene>
<dbReference type="eggNOG" id="ENOG5030QVM">
    <property type="taxonomic scope" value="Bacteria"/>
</dbReference>
<dbReference type="KEGG" id="amr:AM1_0025"/>
<name>B0C502_ACAM1</name>
<sequence>MPEKQPDVLDQAFVKAAHAALTGSAPKTPTQSLIESLLQREKVAQSQSNLKFEQFIGAWRLCFVTGTKKPHQHQNKTVGNGFYIPRWVKMQIVYSPGNSTDYGPKTSDTVGQIANQVHWAGLSLSLTGPARCWSKKNIMAFDFTRMEFKAFGRTLYQGFIRGGQESEQTFWDGHVRTQAFFVYFLIQDQVLAARGRGGGIALWAKTET</sequence>
<dbReference type="AlphaFoldDB" id="B0C502"/>
<evidence type="ECO:0000313" key="2">
    <source>
        <dbReference type="Proteomes" id="UP000000268"/>
    </source>
</evidence>
<evidence type="ECO:0000313" key="1">
    <source>
        <dbReference type="EMBL" id="ABW25114.1"/>
    </source>
</evidence>
<dbReference type="HOGENOM" id="CLU_1420172_0_0_3"/>
<accession>B0C502</accession>
<protein>
    <recommendedName>
        <fullName evidence="3">Plastid lipid-associated protein/fibrillin conserved domain-containing protein</fullName>
    </recommendedName>
</protein>
<dbReference type="RefSeq" id="WP_012160736.1">
    <property type="nucleotide sequence ID" value="NC_009925.1"/>
</dbReference>
<reference evidence="1 2" key="1">
    <citation type="journal article" date="2008" name="Proc. Natl. Acad. Sci. U.S.A.">
        <title>Niche adaptation and genome expansion in the chlorophyll d-producing cyanobacterium Acaryochloris marina.</title>
        <authorList>
            <person name="Swingley W.D."/>
            <person name="Chen M."/>
            <person name="Cheung P.C."/>
            <person name="Conrad A.L."/>
            <person name="Dejesa L.C."/>
            <person name="Hao J."/>
            <person name="Honchak B.M."/>
            <person name="Karbach L.E."/>
            <person name="Kurdoglu A."/>
            <person name="Lahiri S."/>
            <person name="Mastrian S.D."/>
            <person name="Miyashita H."/>
            <person name="Page L."/>
            <person name="Ramakrishna P."/>
            <person name="Satoh S."/>
            <person name="Sattley W.M."/>
            <person name="Shimada Y."/>
            <person name="Taylor H.L."/>
            <person name="Tomo T."/>
            <person name="Tsuchiya T."/>
            <person name="Wang Z.T."/>
            <person name="Raymond J."/>
            <person name="Mimuro M."/>
            <person name="Blankenship R.E."/>
            <person name="Touchman J.W."/>
        </authorList>
    </citation>
    <scope>NUCLEOTIDE SEQUENCE [LARGE SCALE GENOMIC DNA]</scope>
    <source>
        <strain evidence="2">MBIC 11017</strain>
    </source>
</reference>
<keyword evidence="2" id="KW-1185">Reference proteome</keyword>
<proteinExistence type="predicted"/>
<dbReference type="STRING" id="329726.AM1_0025"/>
<dbReference type="Proteomes" id="UP000000268">
    <property type="component" value="Chromosome"/>
</dbReference>
<organism evidence="1 2">
    <name type="scientific">Acaryochloris marina (strain MBIC 11017)</name>
    <dbReference type="NCBI Taxonomy" id="329726"/>
    <lineage>
        <taxon>Bacteria</taxon>
        <taxon>Bacillati</taxon>
        <taxon>Cyanobacteriota</taxon>
        <taxon>Cyanophyceae</taxon>
        <taxon>Acaryochloridales</taxon>
        <taxon>Acaryochloridaceae</taxon>
        <taxon>Acaryochloris</taxon>
    </lineage>
</organism>